<protein>
    <submittedName>
        <fullName evidence="6">Hydrogenase maturation protease</fullName>
    </submittedName>
</protein>
<dbReference type="EMBL" id="FWWY01000001">
    <property type="protein sequence ID" value="SMC03338.1"/>
    <property type="molecule type" value="Genomic_DNA"/>
</dbReference>
<dbReference type="PANTHER" id="PTHR30302">
    <property type="entry name" value="HYDROGENASE 1 MATURATION PROTEASE"/>
    <property type="match status" value="1"/>
</dbReference>
<gene>
    <name evidence="6" type="ORF">SAMN00768000_1035</name>
</gene>
<accession>A0A1W1WAK1</accession>
<evidence type="ECO:0000256" key="5">
    <source>
        <dbReference type="SAM" id="MobiDB-lite"/>
    </source>
</evidence>
<evidence type="ECO:0000256" key="3">
    <source>
        <dbReference type="ARBA" id="ARBA00022750"/>
    </source>
</evidence>
<dbReference type="GO" id="GO:0004190">
    <property type="term" value="F:aspartic-type endopeptidase activity"/>
    <property type="evidence" value="ECO:0007669"/>
    <property type="project" value="UniProtKB-KW"/>
</dbReference>
<proteinExistence type="inferred from homology"/>
<dbReference type="Gene3D" id="3.40.50.1450">
    <property type="entry name" value="HybD-like"/>
    <property type="match status" value="1"/>
</dbReference>
<reference evidence="7" key="1">
    <citation type="submission" date="2017-04" db="EMBL/GenBank/DDBJ databases">
        <authorList>
            <person name="Varghese N."/>
            <person name="Submissions S."/>
        </authorList>
    </citation>
    <scope>NUCLEOTIDE SEQUENCE [LARGE SCALE GENOMIC DNA]</scope>
    <source>
        <strain evidence="7">DSM 9293</strain>
    </source>
</reference>
<organism evidence="6 7">
    <name type="scientific">Sulfobacillus thermosulfidooxidans (strain DSM 9293 / VKM B-1269 / AT-1)</name>
    <dbReference type="NCBI Taxonomy" id="929705"/>
    <lineage>
        <taxon>Bacteria</taxon>
        <taxon>Bacillati</taxon>
        <taxon>Bacillota</taxon>
        <taxon>Clostridia</taxon>
        <taxon>Eubacteriales</taxon>
        <taxon>Clostridiales Family XVII. Incertae Sedis</taxon>
        <taxon>Sulfobacillus</taxon>
    </lineage>
</organism>
<keyword evidence="3" id="KW-0064">Aspartyl protease</keyword>
<dbReference type="GO" id="GO:0008047">
    <property type="term" value="F:enzyme activator activity"/>
    <property type="evidence" value="ECO:0007669"/>
    <property type="project" value="InterPro"/>
</dbReference>
<dbReference type="CDD" id="cd06062">
    <property type="entry name" value="H2MP_MemB-H2up"/>
    <property type="match status" value="1"/>
</dbReference>
<dbReference type="Pfam" id="PF01750">
    <property type="entry name" value="HycI"/>
    <property type="match status" value="1"/>
</dbReference>
<dbReference type="OrthoDB" id="9794619at2"/>
<dbReference type="STRING" id="28034.BFX07_00105"/>
<feature type="compositionally biased region" description="Basic and acidic residues" evidence="5">
    <location>
        <begin position="175"/>
        <end position="185"/>
    </location>
</feature>
<comment type="similarity">
    <text evidence="1">Belongs to the peptidase A31 family.</text>
</comment>
<dbReference type="PANTHER" id="PTHR30302:SF1">
    <property type="entry name" value="HYDROGENASE 2 MATURATION PROTEASE"/>
    <property type="match status" value="1"/>
</dbReference>
<keyword evidence="7" id="KW-1185">Reference proteome</keyword>
<dbReference type="InterPro" id="IPR000671">
    <property type="entry name" value="Peptidase_A31"/>
</dbReference>
<feature type="region of interest" description="Disordered" evidence="5">
    <location>
        <begin position="175"/>
        <end position="198"/>
    </location>
</feature>
<dbReference type="InterPro" id="IPR023430">
    <property type="entry name" value="Pept_HybD-like_dom_sf"/>
</dbReference>
<evidence type="ECO:0000256" key="4">
    <source>
        <dbReference type="ARBA" id="ARBA00022801"/>
    </source>
</evidence>
<name>A0A1W1WAK1_SULTA</name>
<dbReference type="PRINTS" id="PR00446">
    <property type="entry name" value="HYDRGNUPTAKE"/>
</dbReference>
<keyword evidence="2 6" id="KW-0645">Protease</keyword>
<dbReference type="RefSeq" id="WP_020374234.1">
    <property type="nucleotide sequence ID" value="NZ_FWWY01000001.1"/>
</dbReference>
<dbReference type="AlphaFoldDB" id="A0A1W1WAK1"/>
<evidence type="ECO:0000313" key="6">
    <source>
        <dbReference type="EMBL" id="SMC03338.1"/>
    </source>
</evidence>
<evidence type="ECO:0000313" key="7">
    <source>
        <dbReference type="Proteomes" id="UP000192660"/>
    </source>
</evidence>
<evidence type="ECO:0000256" key="1">
    <source>
        <dbReference type="ARBA" id="ARBA00006814"/>
    </source>
</evidence>
<dbReference type="SUPFAM" id="SSF53163">
    <property type="entry name" value="HybD-like"/>
    <property type="match status" value="1"/>
</dbReference>
<dbReference type="NCBIfam" id="TIGR00072">
    <property type="entry name" value="hydrog_prot"/>
    <property type="match status" value="1"/>
</dbReference>
<dbReference type="GO" id="GO:0016485">
    <property type="term" value="P:protein processing"/>
    <property type="evidence" value="ECO:0007669"/>
    <property type="project" value="TreeGrafter"/>
</dbReference>
<sequence>MEKILILGLGNILFSDEGLGVHMAHYLQEKYRFEPAVDVLDGGTLAYQLMDHIALYDHVLIVDAALMSQTPGSIFAFRYEDAVKWGWHITAGAHEIEIVGVLTSLKLLGELPDVQFIAMEPYDIVSTHIGLSPVVRDRMTALEQVIIEKLGSWGIQCTPVREVSFDRSDNDLLDIAPDKTGKENSHVFGASAQSRQGS</sequence>
<dbReference type="Proteomes" id="UP000192660">
    <property type="component" value="Unassembled WGS sequence"/>
</dbReference>
<evidence type="ECO:0000256" key="2">
    <source>
        <dbReference type="ARBA" id="ARBA00022670"/>
    </source>
</evidence>
<keyword evidence="4" id="KW-0378">Hydrolase</keyword>